<dbReference type="InterPro" id="IPR025427">
    <property type="entry name" value="DUF4160"/>
</dbReference>
<dbReference type="RefSeq" id="WP_060672693.1">
    <property type="nucleotide sequence ID" value="NZ_LIXZ01000008.1"/>
</dbReference>
<organism evidence="1 2">
    <name type="scientific">Rossellomorea vietnamensis</name>
    <dbReference type="NCBI Taxonomy" id="218284"/>
    <lineage>
        <taxon>Bacteria</taxon>
        <taxon>Bacillati</taxon>
        <taxon>Bacillota</taxon>
        <taxon>Bacilli</taxon>
        <taxon>Bacillales</taxon>
        <taxon>Bacillaceae</taxon>
        <taxon>Rossellomorea</taxon>
    </lineage>
</organism>
<dbReference type="Proteomes" id="UP000050398">
    <property type="component" value="Unassembled WGS sequence"/>
</dbReference>
<evidence type="ECO:0000313" key="2">
    <source>
        <dbReference type="Proteomes" id="UP000050398"/>
    </source>
</evidence>
<dbReference type="EMBL" id="LIXZ01000008">
    <property type="protein sequence ID" value="KPL59208.1"/>
    <property type="molecule type" value="Genomic_DNA"/>
</dbReference>
<dbReference type="OrthoDB" id="122670at2"/>
<gene>
    <name evidence="1" type="ORF">AM506_11795</name>
</gene>
<protein>
    <recommendedName>
        <fullName evidence="3">DUF4160 domain-containing protein</fullName>
    </recommendedName>
</protein>
<accession>A0A0P6VW48</accession>
<name>A0A0P6VW48_9BACI</name>
<evidence type="ECO:0008006" key="3">
    <source>
        <dbReference type="Google" id="ProtNLM"/>
    </source>
</evidence>
<proteinExistence type="predicted"/>
<dbReference type="Pfam" id="PF13711">
    <property type="entry name" value="DUF4160"/>
    <property type="match status" value="1"/>
</dbReference>
<dbReference type="AlphaFoldDB" id="A0A0P6VW48"/>
<evidence type="ECO:0000313" key="1">
    <source>
        <dbReference type="EMBL" id="KPL59208.1"/>
    </source>
</evidence>
<comment type="caution">
    <text evidence="1">The sequence shown here is derived from an EMBL/GenBank/DDBJ whole genome shotgun (WGS) entry which is preliminary data.</text>
</comment>
<reference evidence="1 2" key="1">
    <citation type="submission" date="2015-08" db="EMBL/GenBank/DDBJ databases">
        <title>Draft Genome Sequence of Bacillus vietnamensis UCD-SED5.</title>
        <authorList>
            <person name="Lee R.D."/>
            <person name="Jospin G."/>
            <person name="Lang J.M."/>
            <person name="Coil D.A."/>
            <person name="Eisen J.A."/>
        </authorList>
    </citation>
    <scope>NUCLEOTIDE SEQUENCE [LARGE SCALE GENOMIC DNA]</scope>
    <source>
        <strain evidence="1 2">UCD-SED5</strain>
    </source>
</reference>
<sequence length="88" mass="10627">MPKISEFGGISIYLYYNDHDPPHFHVIYSELRTRIEIMTGEYLREDKPLPRTKEKDVIMWLDIHKGDMIKAWYECRCKEAPRKIPPLY</sequence>
<dbReference type="PATRIC" id="fig|218284.4.peg.4057"/>